<feature type="non-terminal residue" evidence="2">
    <location>
        <position position="197"/>
    </location>
</feature>
<comment type="caution">
    <text evidence="2">The sequence shown here is derived from an EMBL/GenBank/DDBJ whole genome shotgun (WGS) entry which is preliminary data.</text>
</comment>
<proteinExistence type="predicted"/>
<keyword evidence="3" id="KW-1185">Reference proteome</keyword>
<feature type="compositionally biased region" description="Basic and acidic residues" evidence="1">
    <location>
        <begin position="92"/>
        <end position="102"/>
    </location>
</feature>
<dbReference type="EMBL" id="JADGJH010003597">
    <property type="protein sequence ID" value="KAJ3089928.1"/>
    <property type="molecule type" value="Genomic_DNA"/>
</dbReference>
<reference evidence="2" key="1">
    <citation type="submission" date="2020-05" db="EMBL/GenBank/DDBJ databases">
        <title>Phylogenomic resolution of chytrid fungi.</title>
        <authorList>
            <person name="Stajich J.E."/>
            <person name="Amses K."/>
            <person name="Simmons R."/>
            <person name="Seto K."/>
            <person name="Myers J."/>
            <person name="Bonds A."/>
            <person name="Quandt C.A."/>
            <person name="Barry K."/>
            <person name="Liu P."/>
            <person name="Grigoriev I."/>
            <person name="Longcore J.E."/>
            <person name="James T.Y."/>
        </authorList>
    </citation>
    <scope>NUCLEOTIDE SEQUENCE</scope>
    <source>
        <strain evidence="2">JEL0513</strain>
    </source>
</reference>
<organism evidence="2 3">
    <name type="scientific">Physocladia obscura</name>
    <dbReference type="NCBI Taxonomy" id="109957"/>
    <lineage>
        <taxon>Eukaryota</taxon>
        <taxon>Fungi</taxon>
        <taxon>Fungi incertae sedis</taxon>
        <taxon>Chytridiomycota</taxon>
        <taxon>Chytridiomycota incertae sedis</taxon>
        <taxon>Chytridiomycetes</taxon>
        <taxon>Chytridiales</taxon>
        <taxon>Chytriomycetaceae</taxon>
        <taxon>Physocladia</taxon>
    </lineage>
</organism>
<name>A0AAD5X6U2_9FUNG</name>
<evidence type="ECO:0000313" key="3">
    <source>
        <dbReference type="Proteomes" id="UP001211907"/>
    </source>
</evidence>
<feature type="region of interest" description="Disordered" evidence="1">
    <location>
        <begin position="178"/>
        <end position="197"/>
    </location>
</feature>
<evidence type="ECO:0000313" key="2">
    <source>
        <dbReference type="EMBL" id="KAJ3089928.1"/>
    </source>
</evidence>
<sequence length="197" mass="21004">MSSSSSNNSNTDSANMATMIEAKAFDSAASFWAVQEKLRVSSAALSQTSESALAPAFLPSQLSLSHEPAEEQALSQEKEAKQNENEQFAAGMEKEKEKEKSDGFVAMRGAGGISLVAGDSSSSSGDDDDGNHDDAATRVTLPPMMSMSFYTNYQRLHAHSNSTHANYNDNYNSNYRIGNTAHSNTSPATSLGLSPPH</sequence>
<feature type="region of interest" description="Disordered" evidence="1">
    <location>
        <begin position="115"/>
        <end position="139"/>
    </location>
</feature>
<protein>
    <submittedName>
        <fullName evidence="2">Uncharacterized protein</fullName>
    </submittedName>
</protein>
<dbReference type="Proteomes" id="UP001211907">
    <property type="component" value="Unassembled WGS sequence"/>
</dbReference>
<gene>
    <name evidence="2" type="ORF">HK100_007602</name>
</gene>
<dbReference type="AlphaFoldDB" id="A0AAD5X6U2"/>
<accession>A0AAD5X6U2</accession>
<feature type="region of interest" description="Disordered" evidence="1">
    <location>
        <begin position="62"/>
        <end position="102"/>
    </location>
</feature>
<evidence type="ECO:0000256" key="1">
    <source>
        <dbReference type="SAM" id="MobiDB-lite"/>
    </source>
</evidence>